<dbReference type="InterPro" id="IPR050570">
    <property type="entry name" value="Cell_wall_metabolism_enzyme"/>
</dbReference>
<gene>
    <name evidence="2" type="ORF">A2Z33_00385</name>
</gene>
<evidence type="ECO:0000313" key="2">
    <source>
        <dbReference type="EMBL" id="OGG01487.1"/>
    </source>
</evidence>
<dbReference type="InterPro" id="IPR016047">
    <property type="entry name" value="M23ase_b-sheet_dom"/>
</dbReference>
<proteinExistence type="predicted"/>
<evidence type="ECO:0000313" key="3">
    <source>
        <dbReference type="Proteomes" id="UP000178448"/>
    </source>
</evidence>
<dbReference type="Gene3D" id="1.10.8.350">
    <property type="entry name" value="Bacterial muramidase"/>
    <property type="match status" value="1"/>
</dbReference>
<name>A0A1F5YNE6_9BACT</name>
<sequence length="416" mass="45045">MSLIPSNARFFNANGVHVARALERTLAWIYSGIPVDPGSIILTDELIAYAQSEGVSEEKLRDFIAASYSQAIRPYHMLGFAKIESHYCSNIGGGVAIDEVWKRYYSAPLGSKAWWLANVAALKVLALQLGVDIRSIPGSIGAGAISCMQIMPVNWVRFGGGDYENVYISVVRAGQYLNATGYKNSFPEAVHRYNPNGGQAYVDMVVAAAAAWEAHFTGSAPDQEPELDKPSFLMTVAIFLEFLNQEMSGDGGDGGGPVPPVDGKLVHPFPTFTGYGYLFGSPVYVGGVWVIDHPGTDFIGPLGDPILASHNGKITWAQYLSRFSWLAVRWWISGNVVINQSYLEDGRQICTFNGHGLDNSYSVQKGDTVTAGEQIMRNGNTGFSSAPHDHFAVKVGGSGPYCDGGSWEDPLKWIGK</sequence>
<accession>A0A1F5YNE6</accession>
<dbReference type="EMBL" id="MFJD01000015">
    <property type="protein sequence ID" value="OGG01487.1"/>
    <property type="molecule type" value="Genomic_DNA"/>
</dbReference>
<dbReference type="AlphaFoldDB" id="A0A1F5YNE6"/>
<feature type="domain" description="M23ase beta-sheet core" evidence="1">
    <location>
        <begin position="293"/>
        <end position="397"/>
    </location>
</feature>
<dbReference type="STRING" id="1798374.A2Z33_00385"/>
<reference evidence="2 3" key="1">
    <citation type="journal article" date="2016" name="Nat. Commun.">
        <title>Thousands of microbial genomes shed light on interconnected biogeochemical processes in an aquifer system.</title>
        <authorList>
            <person name="Anantharaman K."/>
            <person name="Brown C.T."/>
            <person name="Hug L.A."/>
            <person name="Sharon I."/>
            <person name="Castelle C.J."/>
            <person name="Probst A.J."/>
            <person name="Thomas B.C."/>
            <person name="Singh A."/>
            <person name="Wilkins M.J."/>
            <person name="Karaoz U."/>
            <person name="Brodie E.L."/>
            <person name="Williams K.H."/>
            <person name="Hubbard S.S."/>
            <person name="Banfield J.F."/>
        </authorList>
    </citation>
    <scope>NUCLEOTIDE SEQUENCE [LARGE SCALE GENOMIC DNA]</scope>
</reference>
<dbReference type="SUPFAM" id="SSF53955">
    <property type="entry name" value="Lysozyme-like"/>
    <property type="match status" value="1"/>
</dbReference>
<dbReference type="InterPro" id="IPR023346">
    <property type="entry name" value="Lysozyme-like_dom_sf"/>
</dbReference>
<dbReference type="PANTHER" id="PTHR21666:SF270">
    <property type="entry name" value="MUREIN HYDROLASE ACTIVATOR ENVC"/>
    <property type="match status" value="1"/>
</dbReference>
<dbReference type="Gene3D" id="2.70.70.10">
    <property type="entry name" value="Glucose Permease (Domain IIA)"/>
    <property type="match status" value="1"/>
</dbReference>
<organism evidence="2 3">
    <name type="scientific">Candidatus Gottesmanbacteria bacterium RBG_16_52_11</name>
    <dbReference type="NCBI Taxonomy" id="1798374"/>
    <lineage>
        <taxon>Bacteria</taxon>
        <taxon>Candidatus Gottesmaniibacteriota</taxon>
    </lineage>
</organism>
<evidence type="ECO:0000259" key="1">
    <source>
        <dbReference type="Pfam" id="PF01551"/>
    </source>
</evidence>
<dbReference type="CDD" id="cd12797">
    <property type="entry name" value="M23_peptidase"/>
    <property type="match status" value="1"/>
</dbReference>
<dbReference type="Proteomes" id="UP000178448">
    <property type="component" value="Unassembled WGS sequence"/>
</dbReference>
<dbReference type="Pfam" id="PF01551">
    <property type="entry name" value="Peptidase_M23"/>
    <property type="match status" value="1"/>
</dbReference>
<dbReference type="SUPFAM" id="SSF51261">
    <property type="entry name" value="Duplicated hybrid motif"/>
    <property type="match status" value="1"/>
</dbReference>
<protein>
    <recommendedName>
        <fullName evidence="1">M23ase beta-sheet core domain-containing protein</fullName>
    </recommendedName>
</protein>
<comment type="caution">
    <text evidence="2">The sequence shown here is derived from an EMBL/GenBank/DDBJ whole genome shotgun (WGS) entry which is preliminary data.</text>
</comment>
<dbReference type="GO" id="GO:0004222">
    <property type="term" value="F:metalloendopeptidase activity"/>
    <property type="evidence" value="ECO:0007669"/>
    <property type="project" value="TreeGrafter"/>
</dbReference>
<dbReference type="InterPro" id="IPR011055">
    <property type="entry name" value="Dup_hybrid_motif"/>
</dbReference>
<dbReference type="PANTHER" id="PTHR21666">
    <property type="entry name" value="PEPTIDASE-RELATED"/>
    <property type="match status" value="1"/>
</dbReference>